<organism evidence="2 3">
    <name type="scientific">Ignelater luminosus</name>
    <name type="common">Cucubano</name>
    <name type="synonym">Pyrophorus luminosus</name>
    <dbReference type="NCBI Taxonomy" id="2038154"/>
    <lineage>
        <taxon>Eukaryota</taxon>
        <taxon>Metazoa</taxon>
        <taxon>Ecdysozoa</taxon>
        <taxon>Arthropoda</taxon>
        <taxon>Hexapoda</taxon>
        <taxon>Insecta</taxon>
        <taxon>Pterygota</taxon>
        <taxon>Neoptera</taxon>
        <taxon>Endopterygota</taxon>
        <taxon>Coleoptera</taxon>
        <taxon>Polyphaga</taxon>
        <taxon>Elateriformia</taxon>
        <taxon>Elateroidea</taxon>
        <taxon>Elateridae</taxon>
        <taxon>Agrypninae</taxon>
        <taxon>Pyrophorini</taxon>
        <taxon>Ignelater</taxon>
    </lineage>
</organism>
<reference evidence="2" key="1">
    <citation type="submission" date="2019-08" db="EMBL/GenBank/DDBJ databases">
        <title>The genome of the North American firefly Photinus pyralis.</title>
        <authorList>
            <consortium name="Photinus pyralis genome working group"/>
            <person name="Fallon T.R."/>
            <person name="Sander Lower S.E."/>
            <person name="Weng J.-K."/>
        </authorList>
    </citation>
    <scope>NUCLEOTIDE SEQUENCE</scope>
    <source>
        <strain evidence="2">TRF0915ILg1</strain>
        <tissue evidence="2">Whole body</tissue>
    </source>
</reference>
<evidence type="ECO:0000313" key="2">
    <source>
        <dbReference type="EMBL" id="KAF2892609.1"/>
    </source>
</evidence>
<feature type="signal peptide" evidence="1">
    <location>
        <begin position="1"/>
        <end position="17"/>
    </location>
</feature>
<dbReference type="OrthoDB" id="6339459at2759"/>
<keyword evidence="3" id="KW-1185">Reference proteome</keyword>
<protein>
    <submittedName>
        <fullName evidence="2">Uncharacterized protein</fullName>
    </submittedName>
</protein>
<evidence type="ECO:0000256" key="1">
    <source>
        <dbReference type="SAM" id="SignalP"/>
    </source>
</evidence>
<proteinExistence type="predicted"/>
<evidence type="ECO:0000313" key="3">
    <source>
        <dbReference type="Proteomes" id="UP000801492"/>
    </source>
</evidence>
<gene>
    <name evidence="2" type="ORF">ILUMI_13567</name>
</gene>
<dbReference type="EMBL" id="VTPC01008651">
    <property type="protein sequence ID" value="KAF2892609.1"/>
    <property type="molecule type" value="Genomic_DNA"/>
</dbReference>
<dbReference type="Proteomes" id="UP000801492">
    <property type="component" value="Unassembled WGS sequence"/>
</dbReference>
<name>A0A8K0CU81_IGNLU</name>
<accession>A0A8K0CU81</accession>
<keyword evidence="1" id="KW-0732">Signal</keyword>
<sequence>MKTRLTIILMIFALGTASSNDAKKDTLENDIHAYAQMASSFLNEANTDNLGGIISNLVQSEGGKQLGDMLMGMGNNKNTNQILQSLGSLISQSGGANGGFDPTILTSMLNVFQTSETDGKKQDGADASDLLSMFGNLMGQEGGMETVMGVLPLLMNTVSSFTGDEAQKRIDDHSSHSWYLPPVLEKVHLLFDHFMNSELGKSLMKSIGTEKFIKVFTDANGKFNFSKFLQLLENHSFRKHWIEMVTRRIAVMVSYFADPKIQKRFLTTVQYFINSFLKSQGFPKSSMFDPAKPTETLSAFLNFMFKKYLGYKINAKQYVKPAVDYVQSTGKEILPTQENYTDTQLELLDPINRNNSFMLHNESNGRPGEISVN</sequence>
<dbReference type="AlphaFoldDB" id="A0A8K0CU81"/>
<comment type="caution">
    <text evidence="2">The sequence shown here is derived from an EMBL/GenBank/DDBJ whole genome shotgun (WGS) entry which is preliminary data.</text>
</comment>
<feature type="chain" id="PRO_5035423296" evidence="1">
    <location>
        <begin position="18"/>
        <end position="373"/>
    </location>
</feature>